<comment type="similarity">
    <text evidence="7">Belongs to the GHMP kinase family. Homoserine kinase subfamily.</text>
</comment>
<evidence type="ECO:0000256" key="1">
    <source>
        <dbReference type="ARBA" id="ARBA00022605"/>
    </source>
</evidence>
<comment type="function">
    <text evidence="7">Catalyzes the ATP-dependent phosphorylation of L-homoserine to L-homoserine phosphate.</text>
</comment>
<comment type="pathway">
    <text evidence="7">Amino-acid biosynthesis; L-threonine biosynthesis; L-threonine from L-aspartate: step 4/5.</text>
</comment>
<comment type="caution">
    <text evidence="11">The sequence shown here is derived from an EMBL/GenBank/DDBJ whole genome shotgun (WGS) entry which is preliminary data.</text>
</comment>
<comment type="subcellular location">
    <subcellularLocation>
        <location evidence="7">Cytoplasm</location>
    </subcellularLocation>
</comment>
<dbReference type="Pfam" id="PF08544">
    <property type="entry name" value="GHMP_kinases_C"/>
    <property type="match status" value="1"/>
</dbReference>
<protein>
    <recommendedName>
        <fullName evidence="7 8">Homoserine kinase</fullName>
        <shortName evidence="7">HK</shortName>
        <shortName evidence="7">HSK</shortName>
        <ecNumber evidence="7 8">2.7.1.39</ecNumber>
    </recommendedName>
</protein>
<dbReference type="SUPFAM" id="SSF54211">
    <property type="entry name" value="Ribosomal protein S5 domain 2-like"/>
    <property type="match status" value="1"/>
</dbReference>
<evidence type="ECO:0000313" key="11">
    <source>
        <dbReference type="EMBL" id="HGY94867.1"/>
    </source>
</evidence>
<proteinExistence type="inferred from homology"/>
<dbReference type="InterPro" id="IPR013750">
    <property type="entry name" value="GHMP_kinase_C_dom"/>
</dbReference>
<dbReference type="HAMAP" id="MF_00384">
    <property type="entry name" value="Homoser_kinase"/>
    <property type="match status" value="1"/>
</dbReference>
<dbReference type="PANTHER" id="PTHR20861">
    <property type="entry name" value="HOMOSERINE/4-DIPHOSPHOCYTIDYL-2-C-METHYL-D-ERYTHRITOL KINASE"/>
    <property type="match status" value="1"/>
</dbReference>
<evidence type="ECO:0000259" key="9">
    <source>
        <dbReference type="Pfam" id="PF00288"/>
    </source>
</evidence>
<dbReference type="Gene3D" id="3.30.230.10">
    <property type="match status" value="1"/>
</dbReference>
<gene>
    <name evidence="7 11" type="primary">thrB</name>
    <name evidence="11" type="ORF">ENW50_09335</name>
</gene>
<dbReference type="InterPro" id="IPR000870">
    <property type="entry name" value="Homoserine_kinase"/>
</dbReference>
<dbReference type="GO" id="GO:0004413">
    <property type="term" value="F:homoserine kinase activity"/>
    <property type="evidence" value="ECO:0007669"/>
    <property type="project" value="UniProtKB-UniRule"/>
</dbReference>
<name>A0A7V4XTI0_9BACT</name>
<dbReference type="InterPro" id="IPR036554">
    <property type="entry name" value="GHMP_kinase_C_sf"/>
</dbReference>
<dbReference type="InterPro" id="IPR014721">
    <property type="entry name" value="Ribsml_uS5_D2-typ_fold_subgr"/>
</dbReference>
<evidence type="ECO:0000259" key="10">
    <source>
        <dbReference type="Pfam" id="PF08544"/>
    </source>
</evidence>
<evidence type="ECO:0000256" key="3">
    <source>
        <dbReference type="ARBA" id="ARBA00022697"/>
    </source>
</evidence>
<keyword evidence="7" id="KW-0963">Cytoplasm</keyword>
<dbReference type="GO" id="GO:0005524">
    <property type="term" value="F:ATP binding"/>
    <property type="evidence" value="ECO:0007669"/>
    <property type="project" value="UniProtKB-UniRule"/>
</dbReference>
<comment type="caution">
    <text evidence="7">Lacks conserved residue(s) required for the propagation of feature annotation.</text>
</comment>
<keyword evidence="5 7" id="KW-0418">Kinase</keyword>
<keyword evidence="2 7" id="KW-0808">Transferase</keyword>
<keyword evidence="1 7" id="KW-0028">Amino-acid biosynthesis</keyword>
<dbReference type="EC" id="2.7.1.39" evidence="7 8"/>
<dbReference type="PRINTS" id="PR00958">
    <property type="entry name" value="HOMSERKINASE"/>
</dbReference>
<evidence type="ECO:0000256" key="7">
    <source>
        <dbReference type="HAMAP-Rule" id="MF_00384"/>
    </source>
</evidence>
<evidence type="ECO:0000256" key="4">
    <source>
        <dbReference type="ARBA" id="ARBA00022741"/>
    </source>
</evidence>
<dbReference type="GO" id="GO:0005737">
    <property type="term" value="C:cytoplasm"/>
    <property type="evidence" value="ECO:0007669"/>
    <property type="project" value="UniProtKB-SubCell"/>
</dbReference>
<feature type="domain" description="GHMP kinase C-terminal" evidence="10">
    <location>
        <begin position="211"/>
        <end position="283"/>
    </location>
</feature>
<dbReference type="AlphaFoldDB" id="A0A7V4XTI0"/>
<keyword evidence="4 7" id="KW-0547">Nucleotide-binding</keyword>
<reference evidence="11" key="1">
    <citation type="journal article" date="2020" name="mSystems">
        <title>Genome- and Community-Level Interaction Insights into Carbon Utilization and Element Cycling Functions of Hydrothermarchaeota in Hydrothermal Sediment.</title>
        <authorList>
            <person name="Zhou Z."/>
            <person name="Liu Y."/>
            <person name="Xu W."/>
            <person name="Pan J."/>
            <person name="Luo Z.H."/>
            <person name="Li M."/>
        </authorList>
    </citation>
    <scope>NUCLEOTIDE SEQUENCE [LARGE SCALE GENOMIC DNA]</scope>
    <source>
        <strain evidence="11">SpSt-855</strain>
    </source>
</reference>
<evidence type="ECO:0000256" key="6">
    <source>
        <dbReference type="ARBA" id="ARBA00022840"/>
    </source>
</evidence>
<organism evidence="11">
    <name type="scientific">Acidobacterium capsulatum</name>
    <dbReference type="NCBI Taxonomy" id="33075"/>
    <lineage>
        <taxon>Bacteria</taxon>
        <taxon>Pseudomonadati</taxon>
        <taxon>Acidobacteriota</taxon>
        <taxon>Terriglobia</taxon>
        <taxon>Terriglobales</taxon>
        <taxon>Acidobacteriaceae</taxon>
        <taxon>Acidobacterium</taxon>
    </lineage>
</organism>
<evidence type="ECO:0000256" key="2">
    <source>
        <dbReference type="ARBA" id="ARBA00022679"/>
    </source>
</evidence>
<dbReference type="GO" id="GO:0009088">
    <property type="term" value="P:threonine biosynthetic process"/>
    <property type="evidence" value="ECO:0007669"/>
    <property type="project" value="UniProtKB-UniRule"/>
</dbReference>
<dbReference type="SUPFAM" id="SSF55060">
    <property type="entry name" value="GHMP Kinase, C-terminal domain"/>
    <property type="match status" value="1"/>
</dbReference>
<dbReference type="PIRSF" id="PIRSF000676">
    <property type="entry name" value="Homoser_kin"/>
    <property type="match status" value="1"/>
</dbReference>
<dbReference type="InterPro" id="IPR006204">
    <property type="entry name" value="GHMP_kinase_N_dom"/>
</dbReference>
<evidence type="ECO:0000256" key="8">
    <source>
        <dbReference type="NCBIfam" id="TIGR00191"/>
    </source>
</evidence>
<accession>A0A7V4XTI0</accession>
<dbReference type="PANTHER" id="PTHR20861:SF1">
    <property type="entry name" value="HOMOSERINE KINASE"/>
    <property type="match status" value="1"/>
</dbReference>
<dbReference type="Pfam" id="PF00288">
    <property type="entry name" value="GHMP_kinases_N"/>
    <property type="match status" value="1"/>
</dbReference>
<evidence type="ECO:0000256" key="5">
    <source>
        <dbReference type="ARBA" id="ARBA00022777"/>
    </source>
</evidence>
<dbReference type="InterPro" id="IPR020568">
    <property type="entry name" value="Ribosomal_Su5_D2-typ_SF"/>
</dbReference>
<dbReference type="NCBIfam" id="TIGR00191">
    <property type="entry name" value="thrB"/>
    <property type="match status" value="1"/>
</dbReference>
<comment type="catalytic activity">
    <reaction evidence="7">
        <text>L-homoserine + ATP = O-phospho-L-homoserine + ADP + H(+)</text>
        <dbReference type="Rhea" id="RHEA:13985"/>
        <dbReference type="ChEBI" id="CHEBI:15378"/>
        <dbReference type="ChEBI" id="CHEBI:30616"/>
        <dbReference type="ChEBI" id="CHEBI:57476"/>
        <dbReference type="ChEBI" id="CHEBI:57590"/>
        <dbReference type="ChEBI" id="CHEBI:456216"/>
        <dbReference type="EC" id="2.7.1.39"/>
    </reaction>
</comment>
<dbReference type="EMBL" id="DTKL01000059">
    <property type="protein sequence ID" value="HGY94867.1"/>
    <property type="molecule type" value="Genomic_DNA"/>
</dbReference>
<dbReference type="UniPathway" id="UPA00050">
    <property type="reaction ID" value="UER00064"/>
</dbReference>
<feature type="domain" description="GHMP kinase N-terminal" evidence="9">
    <location>
        <begin position="64"/>
        <end position="146"/>
    </location>
</feature>
<keyword evidence="3 7" id="KW-0791">Threonine biosynthesis</keyword>
<sequence length="309" mass="32629">MSATAVTGPLKLRVPATSANLGPGFDTLALALAMYLEIEAEAASQDGIEATGRNADLCGEVEGNLIFATYRTLMEREGRVPRPLRMRMKNGIPLGMGCGSSAAARVAGVALAAHFGAMDWNRTRIFEEAAKLEGHPDNAASCVLGGFTASGETEGKFLASRIAPSAEWCAVMAIPPEPLATSASRGVLPFEYTRADAVSNLQCVALLTAGFAQGNEMLVRAGMRDRLHQPYRAKVCPLLPLLMPLAEDPSVIGVALSGAGPSVLLLCRKNAAEEVRSMVRTHVPESTEVEITGLDSEGCEASSYEIPLW</sequence>
<dbReference type="Gene3D" id="3.30.70.890">
    <property type="entry name" value="GHMP kinase, C-terminal domain"/>
    <property type="match status" value="1"/>
</dbReference>
<keyword evidence="6 7" id="KW-0067">ATP-binding</keyword>